<comment type="caution">
    <text evidence="2">The sequence shown here is derived from an EMBL/GenBank/DDBJ whole genome shotgun (WGS) entry which is preliminary data.</text>
</comment>
<dbReference type="RefSeq" id="WP_274353868.1">
    <property type="nucleotide sequence ID" value="NZ_JAQZSM010000027.1"/>
</dbReference>
<sequence>MQRDQHRAAILPLAPSPRSPFVIETARAILHATDEVCMQAAWRAAAHALVDPLIAAGVPDAAVKEHISAFRAALKIALRRMSGGDGGPPGTRQPSPPHRNVEAA</sequence>
<organism evidence="2 3">
    <name type="scientific">Roseinatronobacter alkalisoli</name>
    <dbReference type="NCBI Taxonomy" id="3028235"/>
    <lineage>
        <taxon>Bacteria</taxon>
        <taxon>Pseudomonadati</taxon>
        <taxon>Pseudomonadota</taxon>
        <taxon>Alphaproteobacteria</taxon>
        <taxon>Rhodobacterales</taxon>
        <taxon>Paracoccaceae</taxon>
        <taxon>Roseinatronobacter</taxon>
    </lineage>
</organism>
<keyword evidence="3" id="KW-1185">Reference proteome</keyword>
<dbReference type="Pfam" id="PF19551">
    <property type="entry name" value="DUF6074"/>
    <property type="match status" value="1"/>
</dbReference>
<dbReference type="EMBL" id="JAQZSM010000027">
    <property type="protein sequence ID" value="MDD7973197.1"/>
    <property type="molecule type" value="Genomic_DNA"/>
</dbReference>
<feature type="region of interest" description="Disordered" evidence="1">
    <location>
        <begin position="80"/>
        <end position="104"/>
    </location>
</feature>
<evidence type="ECO:0000256" key="1">
    <source>
        <dbReference type="SAM" id="MobiDB-lite"/>
    </source>
</evidence>
<evidence type="ECO:0000313" key="2">
    <source>
        <dbReference type="EMBL" id="MDD7973197.1"/>
    </source>
</evidence>
<dbReference type="Proteomes" id="UP001431784">
    <property type="component" value="Unassembled WGS sequence"/>
</dbReference>
<gene>
    <name evidence="2" type="ORF">PUT78_19105</name>
</gene>
<evidence type="ECO:0000313" key="3">
    <source>
        <dbReference type="Proteomes" id="UP001431784"/>
    </source>
</evidence>
<protein>
    <submittedName>
        <fullName evidence="2">DUF6074 family protein</fullName>
    </submittedName>
</protein>
<proteinExistence type="predicted"/>
<reference evidence="2" key="1">
    <citation type="submission" date="2023-02" db="EMBL/GenBank/DDBJ databases">
        <title>Description of Roseinatronobacter alkalisoli sp. nov., an alkaliphilic bacerium isolated from soda soil.</title>
        <authorList>
            <person name="Wei W."/>
        </authorList>
    </citation>
    <scope>NUCLEOTIDE SEQUENCE</scope>
    <source>
        <strain evidence="2">HJB301</strain>
    </source>
</reference>
<accession>A0ABT5TDJ7</accession>
<dbReference type="InterPro" id="IPR045720">
    <property type="entry name" value="DUF6074"/>
</dbReference>
<name>A0ABT5TDJ7_9RHOB</name>